<sequence length="118" mass="13335">MTIKAMEIRRRSHSNQAHHIIHFLPSKNRIKHITSYTLISLTPHSIFLNVLLRDDRNQWLSSALVLAAVGSSPRCRPGWASGRNEVLMTAIHHPHAEGAAKPRTVRANKCTRSKCRIS</sequence>
<gene>
    <name evidence="1" type="ORF">Fcan01_09197</name>
</gene>
<evidence type="ECO:0000313" key="2">
    <source>
        <dbReference type="Proteomes" id="UP000198287"/>
    </source>
</evidence>
<organism evidence="1 2">
    <name type="scientific">Folsomia candida</name>
    <name type="common">Springtail</name>
    <dbReference type="NCBI Taxonomy" id="158441"/>
    <lineage>
        <taxon>Eukaryota</taxon>
        <taxon>Metazoa</taxon>
        <taxon>Ecdysozoa</taxon>
        <taxon>Arthropoda</taxon>
        <taxon>Hexapoda</taxon>
        <taxon>Collembola</taxon>
        <taxon>Entomobryomorpha</taxon>
        <taxon>Isotomoidea</taxon>
        <taxon>Isotomidae</taxon>
        <taxon>Proisotominae</taxon>
        <taxon>Folsomia</taxon>
    </lineage>
</organism>
<dbReference type="EMBL" id="LNIX01000004">
    <property type="protein sequence ID" value="OXA56096.1"/>
    <property type="molecule type" value="Genomic_DNA"/>
</dbReference>
<proteinExistence type="predicted"/>
<dbReference type="AlphaFoldDB" id="A0A226EHJ8"/>
<keyword evidence="2" id="KW-1185">Reference proteome</keyword>
<protein>
    <submittedName>
        <fullName evidence="1">Uncharacterized protein</fullName>
    </submittedName>
</protein>
<evidence type="ECO:0000313" key="1">
    <source>
        <dbReference type="EMBL" id="OXA56096.1"/>
    </source>
</evidence>
<comment type="caution">
    <text evidence="1">The sequence shown here is derived from an EMBL/GenBank/DDBJ whole genome shotgun (WGS) entry which is preliminary data.</text>
</comment>
<reference evidence="1 2" key="1">
    <citation type="submission" date="2015-12" db="EMBL/GenBank/DDBJ databases">
        <title>The genome of Folsomia candida.</title>
        <authorList>
            <person name="Faddeeva A."/>
            <person name="Derks M.F."/>
            <person name="Anvar Y."/>
            <person name="Smit S."/>
            <person name="Van Straalen N."/>
            <person name="Roelofs D."/>
        </authorList>
    </citation>
    <scope>NUCLEOTIDE SEQUENCE [LARGE SCALE GENOMIC DNA]</scope>
    <source>
        <strain evidence="1 2">VU population</strain>
        <tissue evidence="1">Whole body</tissue>
    </source>
</reference>
<dbReference type="Proteomes" id="UP000198287">
    <property type="component" value="Unassembled WGS sequence"/>
</dbReference>
<accession>A0A226EHJ8</accession>
<name>A0A226EHJ8_FOLCA</name>